<evidence type="ECO:0000313" key="8">
    <source>
        <dbReference type="Proteomes" id="UP000762676"/>
    </source>
</evidence>
<dbReference type="Pfam" id="PF18044">
    <property type="entry name" value="zf-CCCH_4"/>
    <property type="match status" value="1"/>
</dbReference>
<proteinExistence type="predicted"/>
<feature type="compositionally biased region" description="Basic residues" evidence="5">
    <location>
        <begin position="1123"/>
        <end position="1149"/>
    </location>
</feature>
<evidence type="ECO:0000256" key="3">
    <source>
        <dbReference type="ARBA" id="ARBA00022833"/>
    </source>
</evidence>
<feature type="compositionally biased region" description="Acidic residues" evidence="5">
    <location>
        <begin position="407"/>
        <end position="422"/>
    </location>
</feature>
<evidence type="ECO:0000256" key="1">
    <source>
        <dbReference type="ARBA" id="ARBA00022723"/>
    </source>
</evidence>
<evidence type="ECO:0000256" key="5">
    <source>
        <dbReference type="SAM" id="MobiDB-lite"/>
    </source>
</evidence>
<feature type="compositionally biased region" description="Basic and acidic residues" evidence="5">
    <location>
        <begin position="250"/>
        <end position="289"/>
    </location>
</feature>
<feature type="compositionally biased region" description="Acidic residues" evidence="5">
    <location>
        <begin position="806"/>
        <end position="815"/>
    </location>
</feature>
<dbReference type="GO" id="GO:0071011">
    <property type="term" value="C:precatalytic spliceosome"/>
    <property type="evidence" value="ECO:0007669"/>
    <property type="project" value="TreeGrafter"/>
</dbReference>
<feature type="region of interest" description="Disordered" evidence="5">
    <location>
        <begin position="1"/>
        <end position="30"/>
    </location>
</feature>
<feature type="compositionally biased region" description="Basic and acidic residues" evidence="5">
    <location>
        <begin position="816"/>
        <end position="836"/>
    </location>
</feature>
<feature type="zinc finger region" description="C3H1-type" evidence="4">
    <location>
        <begin position="869"/>
        <end position="896"/>
    </location>
</feature>
<dbReference type="InterPro" id="IPR052647">
    <property type="entry name" value="Zinc_finger_CCCH-type"/>
</dbReference>
<feature type="compositionally biased region" description="Basic and acidic residues" evidence="5">
    <location>
        <begin position="1"/>
        <end position="13"/>
    </location>
</feature>
<feature type="region of interest" description="Disordered" evidence="5">
    <location>
        <begin position="959"/>
        <end position="1016"/>
    </location>
</feature>
<feature type="compositionally biased region" description="Basic and acidic residues" evidence="5">
    <location>
        <begin position="1284"/>
        <end position="1296"/>
    </location>
</feature>
<feature type="compositionally biased region" description="Low complexity" evidence="5">
    <location>
        <begin position="1343"/>
        <end position="1366"/>
    </location>
</feature>
<feature type="compositionally biased region" description="Low complexity" evidence="5">
    <location>
        <begin position="1152"/>
        <end position="1185"/>
    </location>
</feature>
<feature type="compositionally biased region" description="Acidic residues" evidence="5">
    <location>
        <begin position="629"/>
        <end position="647"/>
    </location>
</feature>
<gene>
    <name evidence="7" type="ORF">ElyMa_002199400</name>
</gene>
<feature type="compositionally biased region" description="Basic and acidic residues" evidence="5">
    <location>
        <begin position="362"/>
        <end position="371"/>
    </location>
</feature>
<feature type="compositionally biased region" description="Polar residues" evidence="5">
    <location>
        <begin position="769"/>
        <end position="782"/>
    </location>
</feature>
<feature type="compositionally biased region" description="Pro residues" evidence="5">
    <location>
        <begin position="1068"/>
        <end position="1078"/>
    </location>
</feature>
<feature type="compositionally biased region" description="Pro residues" evidence="5">
    <location>
        <begin position="1096"/>
        <end position="1110"/>
    </location>
</feature>
<keyword evidence="3 4" id="KW-0862">Zinc</keyword>
<feature type="compositionally biased region" description="Low complexity" evidence="5">
    <location>
        <begin position="107"/>
        <end position="120"/>
    </location>
</feature>
<reference evidence="7 8" key="1">
    <citation type="journal article" date="2021" name="Elife">
        <title>Chloroplast acquisition without the gene transfer in kleptoplastic sea slugs, Plakobranchus ocellatus.</title>
        <authorList>
            <person name="Maeda T."/>
            <person name="Takahashi S."/>
            <person name="Yoshida T."/>
            <person name="Shimamura S."/>
            <person name="Takaki Y."/>
            <person name="Nagai Y."/>
            <person name="Toyoda A."/>
            <person name="Suzuki Y."/>
            <person name="Arimoto A."/>
            <person name="Ishii H."/>
            <person name="Satoh N."/>
            <person name="Nishiyama T."/>
            <person name="Hasebe M."/>
            <person name="Maruyama T."/>
            <person name="Minagawa J."/>
            <person name="Obokata J."/>
            <person name="Shigenobu S."/>
        </authorList>
    </citation>
    <scope>NUCLEOTIDE SEQUENCE [LARGE SCALE GENOMIC DNA]</scope>
</reference>
<feature type="compositionally biased region" description="Basic and acidic residues" evidence="5">
    <location>
        <begin position="1453"/>
        <end position="1479"/>
    </location>
</feature>
<feature type="compositionally biased region" description="Basic and acidic residues" evidence="5">
    <location>
        <begin position="127"/>
        <end position="151"/>
    </location>
</feature>
<dbReference type="PROSITE" id="PS50103">
    <property type="entry name" value="ZF_C3H1"/>
    <property type="match status" value="1"/>
</dbReference>
<feature type="compositionally biased region" description="Basic and acidic residues" evidence="5">
    <location>
        <begin position="990"/>
        <end position="1007"/>
    </location>
</feature>
<evidence type="ECO:0000256" key="2">
    <source>
        <dbReference type="ARBA" id="ARBA00022771"/>
    </source>
</evidence>
<feature type="compositionally biased region" description="Basic and acidic residues" evidence="5">
    <location>
        <begin position="959"/>
        <end position="981"/>
    </location>
</feature>
<feature type="domain" description="C3H1-type" evidence="6">
    <location>
        <begin position="869"/>
        <end position="896"/>
    </location>
</feature>
<feature type="compositionally biased region" description="Low complexity" evidence="5">
    <location>
        <begin position="1315"/>
        <end position="1327"/>
    </location>
</feature>
<accession>A0AAV4FS27</accession>
<feature type="compositionally biased region" description="Polar residues" evidence="5">
    <location>
        <begin position="318"/>
        <end position="333"/>
    </location>
</feature>
<dbReference type="InterPro" id="IPR036855">
    <property type="entry name" value="Znf_CCCH_sf"/>
</dbReference>
<dbReference type="PANTHER" id="PTHR46582:SF1">
    <property type="entry name" value="ZINC FINGER CCCH DOMAIN-CONTAINING PROTEIN 18"/>
    <property type="match status" value="1"/>
</dbReference>
<feature type="compositionally biased region" description="Basic and acidic residues" evidence="5">
    <location>
        <begin position="219"/>
        <end position="243"/>
    </location>
</feature>
<evidence type="ECO:0000256" key="4">
    <source>
        <dbReference type="PROSITE-ProRule" id="PRU00723"/>
    </source>
</evidence>
<feature type="compositionally biased region" description="Polar residues" evidence="5">
    <location>
        <begin position="1497"/>
        <end position="1508"/>
    </location>
</feature>
<protein>
    <submittedName>
        <fullName evidence="7">Zinc finger CCCH domain-containing protein 18-like</fullName>
    </submittedName>
</protein>
<dbReference type="Proteomes" id="UP000762676">
    <property type="component" value="Unassembled WGS sequence"/>
</dbReference>
<dbReference type="GO" id="GO:0003723">
    <property type="term" value="F:RNA binding"/>
    <property type="evidence" value="ECO:0007669"/>
    <property type="project" value="TreeGrafter"/>
</dbReference>
<feature type="compositionally biased region" description="Gly residues" evidence="5">
    <location>
        <begin position="1217"/>
        <end position="1229"/>
    </location>
</feature>
<dbReference type="SUPFAM" id="SSF90229">
    <property type="entry name" value="CCCH zinc finger"/>
    <property type="match status" value="1"/>
</dbReference>
<dbReference type="GO" id="GO:0008270">
    <property type="term" value="F:zinc ion binding"/>
    <property type="evidence" value="ECO:0007669"/>
    <property type="project" value="UniProtKB-KW"/>
</dbReference>
<feature type="region of interest" description="Disordered" evidence="5">
    <location>
        <begin position="106"/>
        <end position="868"/>
    </location>
</feature>
<feature type="compositionally biased region" description="Acidic residues" evidence="5">
    <location>
        <begin position="682"/>
        <end position="697"/>
    </location>
</feature>
<feature type="compositionally biased region" description="Polar residues" evidence="5">
    <location>
        <begin position="556"/>
        <end position="565"/>
    </location>
</feature>
<feature type="compositionally biased region" description="Basic and acidic residues" evidence="5">
    <location>
        <begin position="1111"/>
        <end position="1121"/>
    </location>
</feature>
<evidence type="ECO:0000259" key="6">
    <source>
        <dbReference type="PROSITE" id="PS50103"/>
    </source>
</evidence>
<dbReference type="InterPro" id="IPR000571">
    <property type="entry name" value="Znf_CCCH"/>
</dbReference>
<dbReference type="Gene3D" id="4.10.1000.10">
    <property type="entry name" value="Zinc finger, CCCH-type"/>
    <property type="match status" value="1"/>
</dbReference>
<organism evidence="7 8">
    <name type="scientific">Elysia marginata</name>
    <dbReference type="NCBI Taxonomy" id="1093978"/>
    <lineage>
        <taxon>Eukaryota</taxon>
        <taxon>Metazoa</taxon>
        <taxon>Spiralia</taxon>
        <taxon>Lophotrochozoa</taxon>
        <taxon>Mollusca</taxon>
        <taxon>Gastropoda</taxon>
        <taxon>Heterobranchia</taxon>
        <taxon>Euthyneura</taxon>
        <taxon>Panpulmonata</taxon>
        <taxon>Sacoglossa</taxon>
        <taxon>Placobranchoidea</taxon>
        <taxon>Plakobranchidae</taxon>
        <taxon>Elysia</taxon>
    </lineage>
</organism>
<feature type="compositionally biased region" description="Basic and acidic residues" evidence="5">
    <location>
        <begin position="200"/>
        <end position="210"/>
    </location>
</feature>
<dbReference type="EMBL" id="BMAT01004568">
    <property type="protein sequence ID" value="GFR75919.1"/>
    <property type="molecule type" value="Genomic_DNA"/>
</dbReference>
<name>A0AAV4FS27_9GAST</name>
<feature type="compositionally biased region" description="Basic and acidic residues" evidence="5">
    <location>
        <begin position="1080"/>
        <end position="1094"/>
    </location>
</feature>
<comment type="caution">
    <text evidence="7">The sequence shown here is derived from an EMBL/GenBank/DDBJ whole genome shotgun (WGS) entry which is preliminary data.</text>
</comment>
<feature type="compositionally biased region" description="Acidic residues" evidence="5">
    <location>
        <begin position="847"/>
        <end position="858"/>
    </location>
</feature>
<feature type="compositionally biased region" description="Gly residues" evidence="5">
    <location>
        <begin position="1244"/>
        <end position="1265"/>
    </location>
</feature>
<keyword evidence="1 4" id="KW-0479">Metal-binding</keyword>
<dbReference type="InterPro" id="IPR041367">
    <property type="entry name" value="Znf-CCCH_4"/>
</dbReference>
<feature type="compositionally biased region" description="Polar residues" evidence="5">
    <location>
        <begin position="341"/>
        <end position="361"/>
    </location>
</feature>
<feature type="compositionally biased region" description="Basic and acidic residues" evidence="5">
    <location>
        <begin position="698"/>
        <end position="715"/>
    </location>
</feature>
<keyword evidence="8" id="KW-1185">Reference proteome</keyword>
<dbReference type="PANTHER" id="PTHR46582">
    <property type="entry name" value="ZINC FINGER CCCH DOMAIN-CONTAINING PROTEIN 18"/>
    <property type="match status" value="1"/>
</dbReference>
<feature type="compositionally biased region" description="Acidic residues" evidence="5">
    <location>
        <begin position="494"/>
        <end position="505"/>
    </location>
</feature>
<keyword evidence="2 4" id="KW-0863">Zinc-finger</keyword>
<feature type="compositionally biased region" description="Basic and acidic residues" evidence="5">
    <location>
        <begin position="783"/>
        <end position="792"/>
    </location>
</feature>
<sequence>METDTDRAVHDAVDQDEALSVSPTNQDATPETFHLDTLKQAGLEHGKHEVDDTITTHRHAQGSEIHSAETECDMQIGEDQDCKGQILEVKEGGDVSQKELLANNLISDSQLEQGGQSLSQPQTPEQQDERVTDVKETDQDLNLKAEHKPLEPQDENVADLKEPLQVSVEPKTPEQQDECNSDVKETDQGVNFEQVSGGHKPPEPQDKSIADEEDMEWLNTEHEPPETQDKSIADEEDTERLNTENEPPETQDKSIADEDTEHEPPETQDKSIADNEDKEQLNTENKPLEQQDVSLESVSGDESELVPPETAVVGAENNAYTVIQSPEGNSSGRQYEDQGGQAESNDYTDIQSPESISLSNKASDDRTDRIAADTQSPESHPVGGQAGLTGDYTEIQSPEARSLFAEPYDDDREDISDGELDLTTENTALSAGLATDASEASASKHNIGGSGGGGLEARSSAAGDGQNVKVDDTGKSDAGSIADDASRVSKGPSEDLEAVSEDELPDASHTKTTAIPLSKAVVQGGEDVSSDDEPSENSAGNMSRKSNEEKVGENLTGETSATSVMPIQHEPVSPTALPDPESPVGLAEPVSPTALPEEEPLAEPVSPTALAEPVSPTALPELAPLDAEPISEEEDNSGLAEDEDGEAGEIKSPTEDITSPPSSPDEGAAADLGEVEPVSADDTNDTDGELPSGDDDDSTKPGADHFKDGTAKFESIESDDEGDLGGFSVGMKKTVPAKATDGKPDGYMESISDEETIDNSNEKVAGSSAVITSTGSVETNTLEAKDAGELGKKIPAPNFNEHQVELDYEEAEGDDGEVKAEENRLEHNKSEQEQEGRLPNAPVSDKDEGELSDDDCEEGEIKEPGSRKPFIKPMCRFFQRGHCTWGVNCRFLHPGVNDKGNYQMIEIPGFQPTGVHARLGGPGPWAEQAAPVEPVELPPPPLPDTPPPETAWERGLRIAKEQRKKATERKEQEPDFEEKRLNLSVDEERELNKENERVPRIIPKDPYYDQQAYEEDEYYKIQRDPWHTGHYENFEVPYNREPSYSPPPPYREKPLMPAPPMRYGRPYNSPPQPPPPPVDKFGRDRIERREEYRQKPAPPPPPTNDYPSPPRRPDEWVDPWRRQTTRKSSKSPARGKHKRSHSRGRRGRRSVSDSSNSSRSGSGSSTGSSRSSRSYSGSSGSSSRSRSPEPAPPGVERHERYPSPSRDQPRSAVSVRGRGGGGYHAGGYDSGYRGRDQPGYGRSMRGGGGGARGGYRGRGGSGAGGPPYMNNYGGGQGRAGDVYPGRDNRDVRDRGRLRAQSPPDRPLPYVRPRPRSASSRSSSSGSRSRSRSRAGRDGGRGRGSSSRSSSGSSSSRSSSSSSAASADSEHLYRDLGSPGKSPAHARTAGNSKKKRVSAAGSHKERGLGGASRGVSQAAPPMSGGGQRHPGLPASQAPGSQHQQRHPVNLDHIPIPRESRDSRGSQREARDPRDTTRDNSRLASGGGSGQNAASSGQRLESSRYSSRNAPQAPVKAKDPLKVVGQKSNIKLTLLPKVSTSSMSQLLHWGGMSLPV</sequence>
<feature type="region of interest" description="Disordered" evidence="5">
    <location>
        <begin position="1032"/>
        <end position="1524"/>
    </location>
</feature>
<evidence type="ECO:0000313" key="7">
    <source>
        <dbReference type="EMBL" id="GFR75919.1"/>
    </source>
</evidence>